<sequence>MIGVAWHMGHAVLSSPELDDLSLEKGRRRFFTDDEFRRGRSNNNISENSFQTNCRFIYSKLTARFIFGLPYTSLARKTLSIRFRYLPVQRNINRFPNEAAL</sequence>
<dbReference type="EMBL" id="BT138510">
    <property type="protein sequence ID" value="AFK38305.1"/>
    <property type="molecule type" value="mRNA"/>
</dbReference>
<dbReference type="AlphaFoldDB" id="I3SDG3"/>
<accession>I3SDG3</accession>
<organism evidence="1">
    <name type="scientific">Medicago truncatula</name>
    <name type="common">Barrel medic</name>
    <name type="synonym">Medicago tribuloides</name>
    <dbReference type="NCBI Taxonomy" id="3880"/>
    <lineage>
        <taxon>Eukaryota</taxon>
        <taxon>Viridiplantae</taxon>
        <taxon>Streptophyta</taxon>
        <taxon>Embryophyta</taxon>
        <taxon>Tracheophyta</taxon>
        <taxon>Spermatophyta</taxon>
        <taxon>Magnoliopsida</taxon>
        <taxon>eudicotyledons</taxon>
        <taxon>Gunneridae</taxon>
        <taxon>Pentapetalae</taxon>
        <taxon>rosids</taxon>
        <taxon>fabids</taxon>
        <taxon>Fabales</taxon>
        <taxon>Fabaceae</taxon>
        <taxon>Papilionoideae</taxon>
        <taxon>50 kb inversion clade</taxon>
        <taxon>NPAAA clade</taxon>
        <taxon>Hologalegina</taxon>
        <taxon>IRL clade</taxon>
        <taxon>Trifolieae</taxon>
        <taxon>Medicago</taxon>
    </lineage>
</organism>
<reference evidence="1" key="1">
    <citation type="submission" date="2012-05" db="EMBL/GenBank/DDBJ databases">
        <authorList>
            <person name="Krishnakumar V."/>
            <person name="Cheung F."/>
            <person name="Xiao Y."/>
            <person name="Chan A."/>
            <person name="Moskal W.A."/>
            <person name="Town C.D."/>
        </authorList>
    </citation>
    <scope>NUCLEOTIDE SEQUENCE</scope>
</reference>
<protein>
    <submittedName>
        <fullName evidence="1">Uncharacterized protein</fullName>
    </submittedName>
</protein>
<name>I3SDG3_MEDTR</name>
<evidence type="ECO:0000313" key="1">
    <source>
        <dbReference type="EMBL" id="AFK38305.1"/>
    </source>
</evidence>
<proteinExistence type="evidence at transcript level"/>